<keyword evidence="3" id="KW-0813">Transport</keyword>
<feature type="compositionally biased region" description="Polar residues" evidence="9">
    <location>
        <begin position="15"/>
        <end position="33"/>
    </location>
</feature>
<keyword evidence="7 10" id="KW-0472">Membrane</keyword>
<evidence type="ECO:0000259" key="11">
    <source>
        <dbReference type="PROSITE" id="PS50850"/>
    </source>
</evidence>
<dbReference type="InterPro" id="IPR011701">
    <property type="entry name" value="MFS"/>
</dbReference>
<comment type="caution">
    <text evidence="12">The sequence shown here is derived from an EMBL/GenBank/DDBJ whole genome shotgun (WGS) entry which is preliminary data.</text>
</comment>
<evidence type="ECO:0000256" key="4">
    <source>
        <dbReference type="ARBA" id="ARBA00022475"/>
    </source>
</evidence>
<organism evidence="12 13">
    <name type="scientific">Xylaria flabelliformis</name>
    <dbReference type="NCBI Taxonomy" id="2512241"/>
    <lineage>
        <taxon>Eukaryota</taxon>
        <taxon>Fungi</taxon>
        <taxon>Dikarya</taxon>
        <taxon>Ascomycota</taxon>
        <taxon>Pezizomycotina</taxon>
        <taxon>Sordariomycetes</taxon>
        <taxon>Xylariomycetidae</taxon>
        <taxon>Xylariales</taxon>
        <taxon>Xylariaceae</taxon>
        <taxon>Xylaria</taxon>
    </lineage>
</organism>
<keyword evidence="8" id="KW-0325">Glycoprotein</keyword>
<dbReference type="Pfam" id="PF07690">
    <property type="entry name" value="MFS_1"/>
    <property type="match status" value="1"/>
</dbReference>
<feature type="transmembrane region" description="Helical" evidence="10">
    <location>
        <begin position="109"/>
        <end position="137"/>
    </location>
</feature>
<feature type="transmembrane region" description="Helical" evidence="10">
    <location>
        <begin position="417"/>
        <end position="436"/>
    </location>
</feature>
<dbReference type="FunFam" id="1.20.1250.20:FF:000489">
    <property type="entry name" value="MFS general substrate transporter"/>
    <property type="match status" value="1"/>
</dbReference>
<dbReference type="FunFam" id="1.20.1720.10:FF:000012">
    <property type="entry name" value="MFS toxin efflux pump (AflT)"/>
    <property type="match status" value="1"/>
</dbReference>
<keyword evidence="13" id="KW-1185">Reference proteome</keyword>
<dbReference type="GO" id="GO:0022857">
    <property type="term" value="F:transmembrane transporter activity"/>
    <property type="evidence" value="ECO:0007669"/>
    <property type="project" value="InterPro"/>
</dbReference>
<keyword evidence="6 10" id="KW-1133">Transmembrane helix</keyword>
<dbReference type="PROSITE" id="PS50850">
    <property type="entry name" value="MFS"/>
    <property type="match status" value="1"/>
</dbReference>
<accession>A0A553ICS3</accession>
<dbReference type="PANTHER" id="PTHR23501">
    <property type="entry name" value="MAJOR FACILITATOR SUPERFAMILY"/>
    <property type="match status" value="1"/>
</dbReference>
<feature type="transmembrane region" description="Helical" evidence="10">
    <location>
        <begin position="202"/>
        <end position="223"/>
    </location>
</feature>
<dbReference type="CDD" id="cd17502">
    <property type="entry name" value="MFS_Azr1_MDR_like"/>
    <property type="match status" value="1"/>
</dbReference>
<comment type="similarity">
    <text evidence="2">Belongs to the major facilitator superfamily. TCR/Tet family.</text>
</comment>
<dbReference type="Gene3D" id="1.20.1250.20">
    <property type="entry name" value="MFS general substrate transporter like domains"/>
    <property type="match status" value="2"/>
</dbReference>
<evidence type="ECO:0000256" key="5">
    <source>
        <dbReference type="ARBA" id="ARBA00022692"/>
    </source>
</evidence>
<feature type="transmembrane region" description="Helical" evidence="10">
    <location>
        <begin position="262"/>
        <end position="285"/>
    </location>
</feature>
<evidence type="ECO:0000313" key="13">
    <source>
        <dbReference type="Proteomes" id="UP000319160"/>
    </source>
</evidence>
<dbReference type="OrthoDB" id="10021397at2759"/>
<evidence type="ECO:0000313" key="12">
    <source>
        <dbReference type="EMBL" id="TRX97997.1"/>
    </source>
</evidence>
<keyword evidence="5 10" id="KW-0812">Transmembrane</keyword>
<evidence type="ECO:0000256" key="9">
    <source>
        <dbReference type="SAM" id="MobiDB-lite"/>
    </source>
</evidence>
<dbReference type="SUPFAM" id="SSF103473">
    <property type="entry name" value="MFS general substrate transporter"/>
    <property type="match status" value="1"/>
</dbReference>
<feature type="transmembrane region" description="Helical" evidence="10">
    <location>
        <begin position="149"/>
        <end position="169"/>
    </location>
</feature>
<keyword evidence="4" id="KW-1003">Cell membrane</keyword>
<evidence type="ECO:0000256" key="7">
    <source>
        <dbReference type="ARBA" id="ARBA00023136"/>
    </source>
</evidence>
<feature type="compositionally biased region" description="Basic and acidic residues" evidence="9">
    <location>
        <begin position="34"/>
        <end position="49"/>
    </location>
</feature>
<feature type="transmembrane region" description="Helical" evidence="10">
    <location>
        <begin position="306"/>
        <end position="327"/>
    </location>
</feature>
<protein>
    <recommendedName>
        <fullName evidence="11">Major facilitator superfamily (MFS) profile domain-containing protein</fullName>
    </recommendedName>
</protein>
<sequence>MSLHEEQPLPAASHLQVSSSREPTLAPSANSMAENEKDIRSELSSRDQQESGIGSSESSIIEGGAHANYYPEKTESLAKVQTARSENGHALQPTETREDGSEYPKGLKLLLISIALCLSVFLVALDNSIIATAIPAITDAFHSLNDVGWYGSAYLLTTAALQLLFGKFYTFLSLKWVYLVAIFIFEVGSLICGVAQNSVTLIIGRAIAGLGSAGLFSGALLILAHSVPLATRPLYTGLIGGVYGVASVAGPLLGGVFTDKVSWRWCFFINLPIGAVTIIVIALFFPDPVKRKQQTTETFMQRVMHFDPIGTLIFIPAIVSLLLALQWGGTTYPWNNGRIIGLFVVFGVLIFVFLFVQWRQQENATVPPRIFRNRTVWSGSFFAFSIGSAFFLFIYYIPIWFQSVQGVSAVNSGIRNLPMLLSVVVASLIAGGLITAFGYYTPFMIFGTVLAAVGGGLLTTWTPSTNTPTWIGYQIIFGLGVGFSLQQPLIAVQTALDIKDVPVGTSVIAFMQTLGGALFVSVGNNVFNNKLIEELRHNLPSVNPMDVLKVGTTNLRTLPADILPGVLLSYNNALTTAYIVATALAAIAIFGAAFMEWKSVKGKKIEAGFA</sequence>
<dbReference type="AlphaFoldDB" id="A0A553ICS3"/>
<feature type="transmembrane region" description="Helical" evidence="10">
    <location>
        <begin position="470"/>
        <end position="491"/>
    </location>
</feature>
<dbReference type="FunFam" id="1.20.1250.20:FF:000196">
    <property type="entry name" value="MFS toxin efflux pump (AflT)"/>
    <property type="match status" value="1"/>
</dbReference>
<feature type="transmembrane region" description="Helical" evidence="10">
    <location>
        <begin position="235"/>
        <end position="256"/>
    </location>
</feature>
<feature type="transmembrane region" description="Helical" evidence="10">
    <location>
        <begin position="376"/>
        <end position="397"/>
    </location>
</feature>
<feature type="transmembrane region" description="Helical" evidence="10">
    <location>
        <begin position="573"/>
        <end position="595"/>
    </location>
</feature>
<evidence type="ECO:0000256" key="6">
    <source>
        <dbReference type="ARBA" id="ARBA00022989"/>
    </source>
</evidence>
<comment type="subcellular location">
    <subcellularLocation>
        <location evidence="1">Cell membrane</location>
        <topology evidence="1">Multi-pass membrane protein</topology>
    </subcellularLocation>
</comment>
<feature type="transmembrane region" description="Helical" evidence="10">
    <location>
        <begin position="443"/>
        <end position="464"/>
    </location>
</feature>
<evidence type="ECO:0000256" key="2">
    <source>
        <dbReference type="ARBA" id="ARBA00007520"/>
    </source>
</evidence>
<dbReference type="InterPro" id="IPR020846">
    <property type="entry name" value="MFS_dom"/>
</dbReference>
<feature type="transmembrane region" description="Helical" evidence="10">
    <location>
        <begin position="503"/>
        <end position="522"/>
    </location>
</feature>
<name>A0A553ICS3_9PEZI</name>
<feature type="region of interest" description="Disordered" evidence="9">
    <location>
        <begin position="82"/>
        <end position="101"/>
    </location>
</feature>
<dbReference type="InterPro" id="IPR036259">
    <property type="entry name" value="MFS_trans_sf"/>
</dbReference>
<dbReference type="PRINTS" id="PR01036">
    <property type="entry name" value="TCRTETB"/>
</dbReference>
<gene>
    <name evidence="12" type="ORF">FHL15_001207</name>
</gene>
<proteinExistence type="inferred from homology"/>
<dbReference type="PANTHER" id="PTHR23501:SF199">
    <property type="entry name" value="MFS EFFLUX TRANSPORTER INPD-RELATED"/>
    <property type="match status" value="1"/>
</dbReference>
<evidence type="ECO:0000256" key="3">
    <source>
        <dbReference type="ARBA" id="ARBA00022448"/>
    </source>
</evidence>
<feature type="transmembrane region" description="Helical" evidence="10">
    <location>
        <begin position="339"/>
        <end position="356"/>
    </location>
</feature>
<dbReference type="EMBL" id="VFLP01000004">
    <property type="protein sequence ID" value="TRX97997.1"/>
    <property type="molecule type" value="Genomic_DNA"/>
</dbReference>
<feature type="region of interest" description="Disordered" evidence="9">
    <location>
        <begin position="1"/>
        <end position="59"/>
    </location>
</feature>
<feature type="transmembrane region" description="Helical" evidence="10">
    <location>
        <begin position="176"/>
        <end position="196"/>
    </location>
</feature>
<reference evidence="13" key="1">
    <citation type="submission" date="2019-06" db="EMBL/GenBank/DDBJ databases">
        <title>Draft genome sequence of the griseofulvin-producing fungus Xylaria cubensis strain G536.</title>
        <authorList>
            <person name="Mead M.E."/>
            <person name="Raja H.A."/>
            <person name="Steenwyk J.L."/>
            <person name="Knowles S.L."/>
            <person name="Oberlies N.H."/>
            <person name="Rokas A."/>
        </authorList>
    </citation>
    <scope>NUCLEOTIDE SEQUENCE [LARGE SCALE GENOMIC DNA]</scope>
    <source>
        <strain evidence="13">G536</strain>
    </source>
</reference>
<feature type="compositionally biased region" description="Low complexity" evidence="9">
    <location>
        <begin position="50"/>
        <end position="59"/>
    </location>
</feature>
<evidence type="ECO:0000256" key="1">
    <source>
        <dbReference type="ARBA" id="ARBA00004651"/>
    </source>
</evidence>
<evidence type="ECO:0000256" key="8">
    <source>
        <dbReference type="ARBA" id="ARBA00023180"/>
    </source>
</evidence>
<dbReference type="GO" id="GO:0005886">
    <property type="term" value="C:plasma membrane"/>
    <property type="evidence" value="ECO:0007669"/>
    <property type="project" value="UniProtKB-SubCell"/>
</dbReference>
<feature type="domain" description="Major facilitator superfamily (MFS) profile" evidence="11">
    <location>
        <begin position="112"/>
        <end position="600"/>
    </location>
</feature>
<dbReference type="Proteomes" id="UP000319160">
    <property type="component" value="Unassembled WGS sequence"/>
</dbReference>
<evidence type="ECO:0000256" key="10">
    <source>
        <dbReference type="SAM" id="Phobius"/>
    </source>
</evidence>